<feature type="region of interest" description="Disordered" evidence="1">
    <location>
        <begin position="57"/>
        <end position="117"/>
    </location>
</feature>
<gene>
    <name evidence="2" type="ORF">SAY86_008731</name>
</gene>
<dbReference type="EMBL" id="JAXQNO010000024">
    <property type="protein sequence ID" value="KAK4762963.1"/>
    <property type="molecule type" value="Genomic_DNA"/>
</dbReference>
<comment type="caution">
    <text evidence="2">The sequence shown here is derived from an EMBL/GenBank/DDBJ whole genome shotgun (WGS) entry which is preliminary data.</text>
</comment>
<accession>A0AAN7QBK3</accession>
<reference evidence="2 3" key="1">
    <citation type="journal article" date="2023" name="Hortic Res">
        <title>Pangenome of water caltrop reveals structural variations and asymmetric subgenome divergence after allopolyploidization.</title>
        <authorList>
            <person name="Zhang X."/>
            <person name="Chen Y."/>
            <person name="Wang L."/>
            <person name="Yuan Y."/>
            <person name="Fang M."/>
            <person name="Shi L."/>
            <person name="Lu R."/>
            <person name="Comes H.P."/>
            <person name="Ma Y."/>
            <person name="Chen Y."/>
            <person name="Huang G."/>
            <person name="Zhou Y."/>
            <person name="Zheng Z."/>
            <person name="Qiu Y."/>
        </authorList>
    </citation>
    <scope>NUCLEOTIDE SEQUENCE [LARGE SCALE GENOMIC DNA]</scope>
    <source>
        <strain evidence="2">F231</strain>
    </source>
</reference>
<evidence type="ECO:0000313" key="3">
    <source>
        <dbReference type="Proteomes" id="UP001346149"/>
    </source>
</evidence>
<keyword evidence="3" id="KW-1185">Reference proteome</keyword>
<feature type="compositionally biased region" description="Basic and acidic residues" evidence="1">
    <location>
        <begin position="72"/>
        <end position="89"/>
    </location>
</feature>
<evidence type="ECO:0000313" key="2">
    <source>
        <dbReference type="EMBL" id="KAK4762963.1"/>
    </source>
</evidence>
<protein>
    <submittedName>
        <fullName evidence="2">Uncharacterized protein</fullName>
    </submittedName>
</protein>
<dbReference type="Proteomes" id="UP001346149">
    <property type="component" value="Unassembled WGS sequence"/>
</dbReference>
<evidence type="ECO:0000256" key="1">
    <source>
        <dbReference type="SAM" id="MobiDB-lite"/>
    </source>
</evidence>
<organism evidence="2 3">
    <name type="scientific">Trapa natans</name>
    <name type="common">Water chestnut</name>
    <dbReference type="NCBI Taxonomy" id="22666"/>
    <lineage>
        <taxon>Eukaryota</taxon>
        <taxon>Viridiplantae</taxon>
        <taxon>Streptophyta</taxon>
        <taxon>Embryophyta</taxon>
        <taxon>Tracheophyta</taxon>
        <taxon>Spermatophyta</taxon>
        <taxon>Magnoliopsida</taxon>
        <taxon>eudicotyledons</taxon>
        <taxon>Gunneridae</taxon>
        <taxon>Pentapetalae</taxon>
        <taxon>rosids</taxon>
        <taxon>malvids</taxon>
        <taxon>Myrtales</taxon>
        <taxon>Lythraceae</taxon>
        <taxon>Trapa</taxon>
    </lineage>
</organism>
<name>A0AAN7QBK3_TRANT</name>
<dbReference type="AlphaFoldDB" id="A0AAN7QBK3"/>
<sequence>MGAMDYGWAVGSAPRARLDGTLSPPWVREYEDMHCATLLSPPLIEFKAASIHSFPAEIKRDQLPSHDQISQGRREAKHEEVAPKDDEGGGHGTTPAVFRPNEGEEAADSDPQRQGAASRPALLKDGGLHLAVEVASECPTCTFQDLPPLIICRKFRCFR</sequence>
<proteinExistence type="predicted"/>